<reference evidence="2 3" key="1">
    <citation type="submission" date="2019-01" db="EMBL/GenBank/DDBJ databases">
        <authorList>
            <person name="Li J."/>
        </authorList>
    </citation>
    <scope>NUCLEOTIDE SEQUENCE [LARGE SCALE GENOMIC DNA]</scope>
    <source>
        <strain evidence="2 3">CGMCC 4.7180</strain>
    </source>
</reference>
<organism evidence="2 3">
    <name type="scientific">Agromyces binzhouensis</name>
    <dbReference type="NCBI Taxonomy" id="1817495"/>
    <lineage>
        <taxon>Bacteria</taxon>
        <taxon>Bacillati</taxon>
        <taxon>Actinomycetota</taxon>
        <taxon>Actinomycetes</taxon>
        <taxon>Micrococcales</taxon>
        <taxon>Microbacteriaceae</taxon>
        <taxon>Agromyces</taxon>
    </lineage>
</organism>
<name>A0A4V1QQV9_9MICO</name>
<feature type="chain" id="PRO_5020518618" evidence="1">
    <location>
        <begin position="27"/>
        <end position="177"/>
    </location>
</feature>
<keyword evidence="1" id="KW-0732">Signal</keyword>
<evidence type="ECO:0000313" key="3">
    <source>
        <dbReference type="Proteomes" id="UP000292881"/>
    </source>
</evidence>
<feature type="signal peptide" evidence="1">
    <location>
        <begin position="1"/>
        <end position="26"/>
    </location>
</feature>
<evidence type="ECO:0000313" key="2">
    <source>
        <dbReference type="EMBL" id="RXZ42408.1"/>
    </source>
</evidence>
<dbReference type="Proteomes" id="UP000292881">
    <property type="component" value="Unassembled WGS sequence"/>
</dbReference>
<dbReference type="EMBL" id="SDPL01000481">
    <property type="protein sequence ID" value="RXZ42408.1"/>
    <property type="molecule type" value="Genomic_DNA"/>
</dbReference>
<proteinExistence type="predicted"/>
<gene>
    <name evidence="2" type="ORF">ESO86_15925</name>
</gene>
<dbReference type="AlphaFoldDB" id="A0A4V1QQV9"/>
<keyword evidence="3" id="KW-1185">Reference proteome</keyword>
<accession>A0A4V1QQV9</accession>
<evidence type="ECO:0000256" key="1">
    <source>
        <dbReference type="SAM" id="SignalP"/>
    </source>
</evidence>
<sequence>MSIRRITVASTLVALVAAAPALPAQAAQPSDEPGRPDHASQAALVAQVRAGTARFHDVDVAIAEGYLDTHECSASPAGAMGIHFINPALIAPGAPVDPSRPPVLMYGPSASGELELWGAEFFEPDVGQPTPMFGTVPFDGPMPGHDAEMPVHYDLHVWTGKHNPAGLHAPFNPSLSC</sequence>
<comment type="caution">
    <text evidence="2">The sequence shown here is derived from an EMBL/GenBank/DDBJ whole genome shotgun (WGS) entry which is preliminary data.</text>
</comment>
<protein>
    <submittedName>
        <fullName evidence="2">Uncharacterized protein</fullName>
    </submittedName>
</protein>